<keyword evidence="2" id="KW-1185">Reference proteome</keyword>
<dbReference type="EMBL" id="JARKHS020014670">
    <property type="protein sequence ID" value="KAK8775024.1"/>
    <property type="molecule type" value="Genomic_DNA"/>
</dbReference>
<dbReference type="AlphaFoldDB" id="A0AAQ4EJZ4"/>
<evidence type="ECO:0000313" key="2">
    <source>
        <dbReference type="Proteomes" id="UP001321473"/>
    </source>
</evidence>
<protein>
    <submittedName>
        <fullName evidence="1">Uncharacterized protein</fullName>
    </submittedName>
</protein>
<sequence length="80" mass="8941">MPVLLKHQKSELALSKKGFVEGVRESFTNTRIARELEERSRTDEIRFKKAGIGPVVKTYTYDPTKQAFARGAGSSQKVNG</sequence>
<evidence type="ECO:0000313" key="1">
    <source>
        <dbReference type="EMBL" id="KAK8775024.1"/>
    </source>
</evidence>
<proteinExistence type="predicted"/>
<comment type="caution">
    <text evidence="1">The sequence shown here is derived from an EMBL/GenBank/DDBJ whole genome shotgun (WGS) entry which is preliminary data.</text>
</comment>
<name>A0AAQ4EJZ4_AMBAM</name>
<organism evidence="1 2">
    <name type="scientific">Amblyomma americanum</name>
    <name type="common">Lone star tick</name>
    <dbReference type="NCBI Taxonomy" id="6943"/>
    <lineage>
        <taxon>Eukaryota</taxon>
        <taxon>Metazoa</taxon>
        <taxon>Ecdysozoa</taxon>
        <taxon>Arthropoda</taxon>
        <taxon>Chelicerata</taxon>
        <taxon>Arachnida</taxon>
        <taxon>Acari</taxon>
        <taxon>Parasitiformes</taxon>
        <taxon>Ixodida</taxon>
        <taxon>Ixodoidea</taxon>
        <taxon>Ixodidae</taxon>
        <taxon>Amblyomminae</taxon>
        <taxon>Amblyomma</taxon>
    </lineage>
</organism>
<accession>A0AAQ4EJZ4</accession>
<reference evidence="1 2" key="1">
    <citation type="journal article" date="2023" name="Arcadia Sci">
        <title>De novo assembly of a long-read Amblyomma americanum tick genome.</title>
        <authorList>
            <person name="Chou S."/>
            <person name="Poskanzer K.E."/>
            <person name="Rollins M."/>
            <person name="Thuy-Boun P.S."/>
        </authorList>
    </citation>
    <scope>NUCLEOTIDE SEQUENCE [LARGE SCALE GENOMIC DNA]</scope>
    <source>
        <strain evidence="1">F_SG_1</strain>
        <tissue evidence="1">Salivary glands</tissue>
    </source>
</reference>
<dbReference type="Proteomes" id="UP001321473">
    <property type="component" value="Unassembled WGS sequence"/>
</dbReference>
<gene>
    <name evidence="1" type="ORF">V5799_010443</name>
</gene>